<dbReference type="InterPro" id="IPR013176">
    <property type="entry name" value="Ccz1"/>
</dbReference>
<evidence type="ECO:0000256" key="2">
    <source>
        <dbReference type="SAM" id="MobiDB-lite"/>
    </source>
</evidence>
<organism evidence="4 5">
    <name type="scientific">Hirsutella minnesotensis 3608</name>
    <dbReference type="NCBI Taxonomy" id="1043627"/>
    <lineage>
        <taxon>Eukaryota</taxon>
        <taxon>Fungi</taxon>
        <taxon>Dikarya</taxon>
        <taxon>Ascomycota</taxon>
        <taxon>Pezizomycotina</taxon>
        <taxon>Sordariomycetes</taxon>
        <taxon>Hypocreomycetidae</taxon>
        <taxon>Hypocreales</taxon>
        <taxon>Ophiocordycipitaceae</taxon>
        <taxon>Hirsutella</taxon>
    </lineage>
</organism>
<dbReference type="PANTHER" id="PTHR13056:SF0">
    <property type="entry name" value="VACUOLAR FUSION PROTEIN CCZ1 HOMOLOG-RELATED"/>
    <property type="match status" value="1"/>
</dbReference>
<proteinExistence type="inferred from homology"/>
<dbReference type="InterPro" id="IPR043987">
    <property type="entry name" value="CCZ1/INTU/HSP4_longin_1"/>
</dbReference>
<accession>A0A0F7ZN59</accession>
<name>A0A0F7ZN59_9HYPO</name>
<gene>
    <name evidence="4" type="ORF">HIM_07377</name>
</gene>
<feature type="domain" description="CCZ1/INTU/HSP4 first Longin" evidence="3">
    <location>
        <begin position="33"/>
        <end position="137"/>
    </location>
</feature>
<protein>
    <recommendedName>
        <fullName evidence="3">CCZ1/INTU/HSP4 first Longin domain-containing protein</fullName>
    </recommendedName>
</protein>
<sequence length="803" mass="87019">MASSAAKSSSSATAASASTIAASGGVVPAQLGFLTIFNPSLGSTDETIDDQIVYYASVSAQPAPHKRRRSRGRPTDALSLEERHERLRQIGLAQGMVNFGRGFADGAALDAIDTERTRVVMHELEPGWWILASIDLTKVPLPPRLPTKPGQAHEDKYEYSTKEMKPASLLLRDLLRAHSIFLMHHDSSLSALFVHTRRSKFVGLLSRYWDLFLSTWNVMLHGNPARDIYGGINVAASGELGVGVGEEERGSGEREVLEGLVGRIEGLVDLVVSKFGTEESTSEPSHERIPCSQWLGTGREPAADDGAIFLGTGALSRKSVRDVTHWMEDLYTWGEHAYGIIESPTSIRRANARKSAKSGVSNQVAIGADAAKSTAVTEPSGGQSAAETKTVEQGDAEQAEVGQGRAKDAEDGKLDKMISYMKLGYGSYWTFPGSSGDSSPAHRLASTEAAQEDSKAKHPEAPASPIVTTPGLASQIETAGHFLIGLRGNIEESQDVDSGLSPVSSDVESEHNSRTLLRTLHVEVESDGADGQPEATVIKDFEHPASVHTRSQVMGNMIPGYNSHDLNKAQKLRVVVYVNRPFIFTFLFRLRTDSLAWDTLYRSLHHQLAPLKKSLAASTMYRPDRPESATSTLSSIYDLVWDPMSLTVHCTIPCIPEQANSESWSRADAVNTHLHLLNAHDAGRSLAAALERTHKTNRGWWIVWARVPSRRDRHAADNERRGRDEDAASVGSGTDFSQVAGYDGEKIDPRATSKEIFLLRRASDHAGLRSSAAGVGGGDGAGKLAQGIGVDTRRYVEELLSLL</sequence>
<dbReference type="Pfam" id="PF19031">
    <property type="entry name" value="Intu_longin_1"/>
    <property type="match status" value="1"/>
</dbReference>
<evidence type="ECO:0000313" key="5">
    <source>
        <dbReference type="Proteomes" id="UP000054481"/>
    </source>
</evidence>
<dbReference type="OrthoDB" id="240546at2759"/>
<evidence type="ECO:0000313" key="4">
    <source>
        <dbReference type="EMBL" id="KJZ73180.1"/>
    </source>
</evidence>
<dbReference type="GO" id="GO:0035658">
    <property type="term" value="C:Mon1-Ccz1 complex"/>
    <property type="evidence" value="ECO:0007669"/>
    <property type="project" value="InterPro"/>
</dbReference>
<keyword evidence="5" id="KW-1185">Reference proteome</keyword>
<feature type="region of interest" description="Disordered" evidence="2">
    <location>
        <begin position="712"/>
        <end position="744"/>
    </location>
</feature>
<comment type="similarity">
    <text evidence="1">Belongs to the CCZ1 family.</text>
</comment>
<feature type="compositionally biased region" description="Basic and acidic residues" evidence="2">
    <location>
        <begin position="714"/>
        <end position="726"/>
    </location>
</feature>
<dbReference type="EMBL" id="KQ030537">
    <property type="protein sequence ID" value="KJZ73180.1"/>
    <property type="molecule type" value="Genomic_DNA"/>
</dbReference>
<reference evidence="4 5" key="1">
    <citation type="journal article" date="2014" name="Genome Biol. Evol.">
        <title>Comparative genomics and transcriptomics analyses reveal divergent lifestyle features of nematode endoparasitic fungus Hirsutella minnesotensis.</title>
        <authorList>
            <person name="Lai Y."/>
            <person name="Liu K."/>
            <person name="Zhang X."/>
            <person name="Zhang X."/>
            <person name="Li K."/>
            <person name="Wang N."/>
            <person name="Shu C."/>
            <person name="Wu Y."/>
            <person name="Wang C."/>
            <person name="Bushley K.E."/>
            <person name="Xiang M."/>
            <person name="Liu X."/>
        </authorList>
    </citation>
    <scope>NUCLEOTIDE SEQUENCE [LARGE SCALE GENOMIC DNA]</scope>
    <source>
        <strain evidence="4 5">3608</strain>
    </source>
</reference>
<evidence type="ECO:0000259" key="3">
    <source>
        <dbReference type="Pfam" id="PF19031"/>
    </source>
</evidence>
<dbReference type="AlphaFoldDB" id="A0A0F7ZN59"/>
<feature type="compositionally biased region" description="Polar residues" evidence="2">
    <location>
        <begin position="374"/>
        <end position="387"/>
    </location>
</feature>
<feature type="region of interest" description="Disordered" evidence="2">
    <location>
        <begin position="371"/>
        <end position="410"/>
    </location>
</feature>
<evidence type="ECO:0000256" key="1">
    <source>
        <dbReference type="ARBA" id="ARBA00005352"/>
    </source>
</evidence>
<dbReference type="GO" id="GO:0016192">
    <property type="term" value="P:vesicle-mediated transport"/>
    <property type="evidence" value="ECO:0007669"/>
    <property type="project" value="InterPro"/>
</dbReference>
<dbReference type="Proteomes" id="UP000054481">
    <property type="component" value="Unassembled WGS sequence"/>
</dbReference>
<dbReference type="PANTHER" id="PTHR13056">
    <property type="entry name" value="VACUOLAR FUSION PROTEIN CCZ1 HOMOLOG-RELATED"/>
    <property type="match status" value="1"/>
</dbReference>
<feature type="region of interest" description="Disordered" evidence="2">
    <location>
        <begin position="434"/>
        <end position="468"/>
    </location>
</feature>